<accession>A0AAD9XQ49</accession>
<keyword evidence="3" id="KW-0325">Glycoprotein</keyword>
<evidence type="ECO:0000256" key="3">
    <source>
        <dbReference type="ARBA" id="ARBA00023180"/>
    </source>
</evidence>
<dbReference type="Pfam" id="PF04833">
    <property type="entry name" value="COBRA"/>
    <property type="match status" value="1"/>
</dbReference>
<keyword evidence="2" id="KW-0732">Signal</keyword>
<evidence type="ECO:0000313" key="5">
    <source>
        <dbReference type="Proteomes" id="UP001280121"/>
    </source>
</evidence>
<evidence type="ECO:0000256" key="1">
    <source>
        <dbReference type="ARBA" id="ARBA00005507"/>
    </source>
</evidence>
<dbReference type="PANTHER" id="PTHR31673:SF61">
    <property type="entry name" value="PROTEIN COBRA"/>
    <property type="match status" value="1"/>
</dbReference>
<sequence length="246" mass="27497">MGSLTLSLSSRSPTLHFNKQQPAYSLFRLSNSSMESVFSSINKFSGFTLLFVFLLSCSTFTCSTEAYDAVDTRENITIKWDVMSWTPDGYVAVVTIYNFQKHHEIKAPGWRLGWTWAKKEVIWSTVGSQTTEQGDCSKYKGNVPHSCKKDPTVVDLLPGTPYNQQVENCCKGGVLKPWDASSFQLSVGSAGTTNKTVRMPKHFTLNAPGNAYTCGPAKIVQTTRFISQDKRRTTQALMTWIVICKF</sequence>
<dbReference type="InterPro" id="IPR006918">
    <property type="entry name" value="COBRA_pln"/>
</dbReference>
<dbReference type="PANTHER" id="PTHR31673">
    <property type="entry name" value="PROTEIN COBRA"/>
    <property type="match status" value="1"/>
</dbReference>
<dbReference type="GO" id="GO:0005886">
    <property type="term" value="C:plasma membrane"/>
    <property type="evidence" value="ECO:0007669"/>
    <property type="project" value="TreeGrafter"/>
</dbReference>
<organism evidence="4 5">
    <name type="scientific">Dipteronia dyeriana</name>
    <dbReference type="NCBI Taxonomy" id="168575"/>
    <lineage>
        <taxon>Eukaryota</taxon>
        <taxon>Viridiplantae</taxon>
        <taxon>Streptophyta</taxon>
        <taxon>Embryophyta</taxon>
        <taxon>Tracheophyta</taxon>
        <taxon>Spermatophyta</taxon>
        <taxon>Magnoliopsida</taxon>
        <taxon>eudicotyledons</taxon>
        <taxon>Gunneridae</taxon>
        <taxon>Pentapetalae</taxon>
        <taxon>rosids</taxon>
        <taxon>malvids</taxon>
        <taxon>Sapindales</taxon>
        <taxon>Sapindaceae</taxon>
        <taxon>Hippocastanoideae</taxon>
        <taxon>Acereae</taxon>
        <taxon>Dipteronia</taxon>
    </lineage>
</organism>
<comment type="similarity">
    <text evidence="1">Belongs to the COBRA family.</text>
</comment>
<dbReference type="EMBL" id="JANJYI010000001">
    <property type="protein sequence ID" value="KAK2663412.1"/>
    <property type="molecule type" value="Genomic_DNA"/>
</dbReference>
<proteinExistence type="inferred from homology"/>
<dbReference type="GO" id="GO:0010215">
    <property type="term" value="P:cellulose microfibril organization"/>
    <property type="evidence" value="ECO:0007669"/>
    <property type="project" value="InterPro"/>
</dbReference>
<keyword evidence="5" id="KW-1185">Reference proteome</keyword>
<comment type="caution">
    <text evidence="4">The sequence shown here is derived from an EMBL/GenBank/DDBJ whole genome shotgun (WGS) entry which is preliminary data.</text>
</comment>
<reference evidence="4" key="1">
    <citation type="journal article" date="2023" name="Plant J.">
        <title>Genome sequences and population genomics provide insights into the demographic history, inbreeding, and mutation load of two 'living fossil' tree species of Dipteronia.</title>
        <authorList>
            <person name="Feng Y."/>
            <person name="Comes H.P."/>
            <person name="Chen J."/>
            <person name="Zhu S."/>
            <person name="Lu R."/>
            <person name="Zhang X."/>
            <person name="Li P."/>
            <person name="Qiu J."/>
            <person name="Olsen K.M."/>
            <person name="Qiu Y."/>
        </authorList>
    </citation>
    <scope>NUCLEOTIDE SEQUENCE</scope>
    <source>
        <strain evidence="4">KIB01</strain>
    </source>
</reference>
<protein>
    <recommendedName>
        <fullName evidence="6">COBRA-like protein</fullName>
    </recommendedName>
</protein>
<dbReference type="AlphaFoldDB" id="A0AAD9XQ49"/>
<evidence type="ECO:0000256" key="2">
    <source>
        <dbReference type="ARBA" id="ARBA00022729"/>
    </source>
</evidence>
<dbReference type="Proteomes" id="UP001280121">
    <property type="component" value="Unassembled WGS sequence"/>
</dbReference>
<evidence type="ECO:0008006" key="6">
    <source>
        <dbReference type="Google" id="ProtNLM"/>
    </source>
</evidence>
<evidence type="ECO:0000313" key="4">
    <source>
        <dbReference type="EMBL" id="KAK2663412.1"/>
    </source>
</evidence>
<name>A0AAD9XQ49_9ROSI</name>
<dbReference type="GO" id="GO:0052324">
    <property type="term" value="P:plant-type cell wall cellulose biosynthetic process"/>
    <property type="evidence" value="ECO:0007669"/>
    <property type="project" value="TreeGrafter"/>
</dbReference>
<gene>
    <name evidence="4" type="ORF">Ddye_001986</name>
</gene>